<feature type="transmembrane region" description="Helical" evidence="1">
    <location>
        <begin position="176"/>
        <end position="195"/>
    </location>
</feature>
<evidence type="ECO:0008006" key="4">
    <source>
        <dbReference type="Google" id="ProtNLM"/>
    </source>
</evidence>
<sequence length="453" mass="50453">MADSAFQKHWTIEVIRQREVHWGPCADSRALNKARQQAGFADKIYTRALSLAEEHELIQPMQFFSTLKTLLLSLLILFAVFAGISLGNTVLTRSDTAISLLDALIILLSLNFLTLLIWCISMLTSSNTTQGVGGILFRLANGLVRSSRLSAVSQAFISLCHRQQLLKPGFSSISHAFWAVLLGSALLILWLRFIGQEYQFTWQTTLLSESAVNQLIQILNTLPALFNIEAPSAELLRTQQSFELHRQSATWLLACLALYGLLPRLILLSASESIRHLRKRRLELDHQLPGIAELKARLSYEPAQVVDPAPRNIPAPAGRQKLAQHSGGQALLLALEHEIPSIKDLPDHVGNLGMIASGAQRQELIQKLTAGNVKKVLVVVDARLSPDRGSIRFIAEISSYCPTAIWLNHSQLRPERSQSWSEQLQQRLQLEVYSQEQQALHWVTNGGDTHATT</sequence>
<dbReference type="OrthoDB" id="6236369at2"/>
<organism evidence="2 3">
    <name type="scientific">Aliidiomarina minuta</name>
    <dbReference type="NCBI Taxonomy" id="880057"/>
    <lineage>
        <taxon>Bacteria</taxon>
        <taxon>Pseudomonadati</taxon>
        <taxon>Pseudomonadota</taxon>
        <taxon>Gammaproteobacteria</taxon>
        <taxon>Alteromonadales</taxon>
        <taxon>Idiomarinaceae</taxon>
        <taxon>Aliidiomarina</taxon>
    </lineage>
</organism>
<proteinExistence type="predicted"/>
<keyword evidence="1" id="KW-1133">Transmembrane helix</keyword>
<evidence type="ECO:0000313" key="2">
    <source>
        <dbReference type="EMBL" id="RUO25226.1"/>
    </source>
</evidence>
<keyword evidence="1" id="KW-0472">Membrane</keyword>
<dbReference type="RefSeq" id="WP_126801923.1">
    <property type="nucleotide sequence ID" value="NZ_PIPL01000001.1"/>
</dbReference>
<reference evidence="2 3" key="1">
    <citation type="journal article" date="2011" name="Front. Microbiol.">
        <title>Genomic signatures of strain selection and enhancement in Bacillus atrophaeus var. globigii, a historical biowarfare simulant.</title>
        <authorList>
            <person name="Gibbons H.S."/>
            <person name="Broomall S.M."/>
            <person name="McNew L.A."/>
            <person name="Daligault H."/>
            <person name="Chapman C."/>
            <person name="Bruce D."/>
            <person name="Karavis M."/>
            <person name="Krepps M."/>
            <person name="McGregor P.A."/>
            <person name="Hong C."/>
            <person name="Park K.H."/>
            <person name="Akmal A."/>
            <person name="Feldman A."/>
            <person name="Lin J.S."/>
            <person name="Chang W.E."/>
            <person name="Higgs B.W."/>
            <person name="Demirev P."/>
            <person name="Lindquist J."/>
            <person name="Liem A."/>
            <person name="Fochler E."/>
            <person name="Read T.D."/>
            <person name="Tapia R."/>
            <person name="Johnson S."/>
            <person name="Bishop-Lilly K.A."/>
            <person name="Detter C."/>
            <person name="Han C."/>
            <person name="Sozhamannan S."/>
            <person name="Rosenzweig C.N."/>
            <person name="Skowronski E.W."/>
        </authorList>
    </citation>
    <scope>NUCLEOTIDE SEQUENCE [LARGE SCALE GENOMIC DNA]</scope>
    <source>
        <strain evidence="2 3">MLST1</strain>
    </source>
</reference>
<evidence type="ECO:0000256" key="1">
    <source>
        <dbReference type="SAM" id="Phobius"/>
    </source>
</evidence>
<name>A0A432W5G2_9GAMM</name>
<keyword evidence="1" id="KW-0812">Transmembrane</keyword>
<keyword evidence="3" id="KW-1185">Reference proteome</keyword>
<comment type="caution">
    <text evidence="2">The sequence shown here is derived from an EMBL/GenBank/DDBJ whole genome shotgun (WGS) entry which is preliminary data.</text>
</comment>
<dbReference type="EMBL" id="PIPL01000001">
    <property type="protein sequence ID" value="RUO25226.1"/>
    <property type="molecule type" value="Genomic_DNA"/>
</dbReference>
<protein>
    <recommendedName>
        <fullName evidence="4">DUF2868 domain-containing protein</fullName>
    </recommendedName>
</protein>
<accession>A0A432W5G2</accession>
<feature type="transmembrane region" description="Helical" evidence="1">
    <location>
        <begin position="70"/>
        <end position="91"/>
    </location>
</feature>
<gene>
    <name evidence="2" type="ORF">CWE09_00335</name>
</gene>
<dbReference type="Pfam" id="PF11067">
    <property type="entry name" value="DUF2868"/>
    <property type="match status" value="1"/>
</dbReference>
<dbReference type="AlphaFoldDB" id="A0A432W5G2"/>
<evidence type="ECO:0000313" key="3">
    <source>
        <dbReference type="Proteomes" id="UP000288293"/>
    </source>
</evidence>
<feature type="transmembrane region" description="Helical" evidence="1">
    <location>
        <begin position="251"/>
        <end position="271"/>
    </location>
</feature>
<dbReference type="Proteomes" id="UP000288293">
    <property type="component" value="Unassembled WGS sequence"/>
</dbReference>
<feature type="transmembrane region" description="Helical" evidence="1">
    <location>
        <begin position="97"/>
        <end position="120"/>
    </location>
</feature>
<dbReference type="InterPro" id="IPR021296">
    <property type="entry name" value="DUF2868"/>
</dbReference>